<dbReference type="RefSeq" id="XP_067715796.1">
    <property type="nucleotide sequence ID" value="XM_067859695.1"/>
</dbReference>
<dbReference type="AlphaFoldDB" id="A0AAV4LU02"/>
<evidence type="ECO:0008006" key="4">
    <source>
        <dbReference type="Google" id="ProtNLM"/>
    </source>
</evidence>
<dbReference type="EMBL" id="BPLF01000002">
    <property type="protein sequence ID" value="GIX63727.1"/>
    <property type="molecule type" value="Genomic_DNA"/>
</dbReference>
<evidence type="ECO:0000256" key="1">
    <source>
        <dbReference type="SAM" id="SignalP"/>
    </source>
</evidence>
<evidence type="ECO:0000313" key="2">
    <source>
        <dbReference type="EMBL" id="GIX63727.1"/>
    </source>
</evidence>
<organism evidence="2 3">
    <name type="scientific">Babesia caballi</name>
    <dbReference type="NCBI Taxonomy" id="5871"/>
    <lineage>
        <taxon>Eukaryota</taxon>
        <taxon>Sar</taxon>
        <taxon>Alveolata</taxon>
        <taxon>Apicomplexa</taxon>
        <taxon>Aconoidasida</taxon>
        <taxon>Piroplasmida</taxon>
        <taxon>Babesiidae</taxon>
        <taxon>Babesia</taxon>
    </lineage>
</organism>
<dbReference type="Proteomes" id="UP001497744">
    <property type="component" value="Unassembled WGS sequence"/>
</dbReference>
<accession>A0AAV4LU02</accession>
<evidence type="ECO:0000313" key="3">
    <source>
        <dbReference type="Proteomes" id="UP001497744"/>
    </source>
</evidence>
<reference evidence="2 3" key="1">
    <citation type="submission" date="2021-06" db="EMBL/GenBank/DDBJ databases">
        <title>Genome sequence of Babesia caballi.</title>
        <authorList>
            <person name="Yamagishi J."/>
            <person name="Kidaka T."/>
            <person name="Ochi A."/>
        </authorList>
    </citation>
    <scope>NUCLEOTIDE SEQUENCE [LARGE SCALE GENOMIC DNA]</scope>
    <source>
        <strain evidence="2">USDA-D6B2</strain>
    </source>
</reference>
<feature type="chain" id="PRO_5043461554" description="Secreted protein" evidence="1">
    <location>
        <begin position="24"/>
        <end position="162"/>
    </location>
</feature>
<name>A0AAV4LU02_BABCB</name>
<keyword evidence="3" id="KW-1185">Reference proteome</keyword>
<feature type="signal peptide" evidence="1">
    <location>
        <begin position="1"/>
        <end position="23"/>
    </location>
</feature>
<keyword evidence="1" id="KW-0732">Signal</keyword>
<gene>
    <name evidence="2" type="ORF">BcabD6B2_31620</name>
</gene>
<sequence>MSIRRRWLISLSRLRFGVQCVVGGPFNGLQQCVLHNPVGAVRLQDDPEIEEFQRVALSEEALRFTRVHLLQRLLPYDAATHAGCQQRLSAELHLLHLECLHGVGEHGDGADSDAVGKFERALRDGGDGHASYDNCAQFPHPRCDLPLESSGLNFLWLKSSCL</sequence>
<dbReference type="GeneID" id="94195208"/>
<comment type="caution">
    <text evidence="2">The sequence shown here is derived from an EMBL/GenBank/DDBJ whole genome shotgun (WGS) entry which is preliminary data.</text>
</comment>
<proteinExistence type="predicted"/>
<protein>
    <recommendedName>
        <fullName evidence="4">Secreted protein</fullName>
    </recommendedName>
</protein>